<evidence type="ECO:0000313" key="1">
    <source>
        <dbReference type="EMBL" id="KAH9306186.1"/>
    </source>
</evidence>
<accession>A0AA38KJE3</accession>
<protein>
    <submittedName>
        <fullName evidence="1">Uncharacterized protein</fullName>
    </submittedName>
</protein>
<dbReference type="Proteomes" id="UP000824469">
    <property type="component" value="Unassembled WGS sequence"/>
</dbReference>
<reference evidence="1 2" key="1">
    <citation type="journal article" date="2021" name="Nat. Plants">
        <title>The Taxus genome provides insights into paclitaxel biosynthesis.</title>
        <authorList>
            <person name="Xiong X."/>
            <person name="Gou J."/>
            <person name="Liao Q."/>
            <person name="Li Y."/>
            <person name="Zhou Q."/>
            <person name="Bi G."/>
            <person name="Li C."/>
            <person name="Du R."/>
            <person name="Wang X."/>
            <person name="Sun T."/>
            <person name="Guo L."/>
            <person name="Liang H."/>
            <person name="Lu P."/>
            <person name="Wu Y."/>
            <person name="Zhang Z."/>
            <person name="Ro D.K."/>
            <person name="Shang Y."/>
            <person name="Huang S."/>
            <person name="Yan J."/>
        </authorList>
    </citation>
    <scope>NUCLEOTIDE SEQUENCE [LARGE SCALE GENOMIC DNA]</scope>
    <source>
        <strain evidence="1">Ta-2019</strain>
    </source>
</reference>
<feature type="non-terminal residue" evidence="1">
    <location>
        <position position="1"/>
    </location>
</feature>
<gene>
    <name evidence="1" type="ORF">KI387_010590</name>
</gene>
<name>A0AA38KJE3_TAXCH</name>
<organism evidence="1 2">
    <name type="scientific">Taxus chinensis</name>
    <name type="common">Chinese yew</name>
    <name type="synonym">Taxus wallichiana var. chinensis</name>
    <dbReference type="NCBI Taxonomy" id="29808"/>
    <lineage>
        <taxon>Eukaryota</taxon>
        <taxon>Viridiplantae</taxon>
        <taxon>Streptophyta</taxon>
        <taxon>Embryophyta</taxon>
        <taxon>Tracheophyta</taxon>
        <taxon>Spermatophyta</taxon>
        <taxon>Pinopsida</taxon>
        <taxon>Pinidae</taxon>
        <taxon>Conifers II</taxon>
        <taxon>Cupressales</taxon>
        <taxon>Taxaceae</taxon>
        <taxon>Taxus</taxon>
    </lineage>
</organism>
<sequence length="65" mass="7590">VHSQDRPFDLTSPLHEAQSQCFINAVWMELLCKYDMEIEHVKGKDECGCRFFESMETFGYGYFSG</sequence>
<dbReference type="EMBL" id="JAHRHJ020000008">
    <property type="protein sequence ID" value="KAH9306186.1"/>
    <property type="molecule type" value="Genomic_DNA"/>
</dbReference>
<evidence type="ECO:0000313" key="2">
    <source>
        <dbReference type="Proteomes" id="UP000824469"/>
    </source>
</evidence>
<keyword evidence="2" id="KW-1185">Reference proteome</keyword>
<feature type="non-terminal residue" evidence="1">
    <location>
        <position position="65"/>
    </location>
</feature>
<proteinExistence type="predicted"/>
<dbReference type="AlphaFoldDB" id="A0AA38KJE3"/>
<comment type="caution">
    <text evidence="1">The sequence shown here is derived from an EMBL/GenBank/DDBJ whole genome shotgun (WGS) entry which is preliminary data.</text>
</comment>